<reference evidence="2 3" key="1">
    <citation type="submission" date="2015-02" db="EMBL/GenBank/DDBJ databases">
        <title>Single-cell genomics of uncultivated deep-branching MTB reveals a conserved set of magnetosome genes.</title>
        <authorList>
            <person name="Kolinko S."/>
            <person name="Richter M."/>
            <person name="Glockner F.O."/>
            <person name="Brachmann A."/>
            <person name="Schuler D."/>
        </authorList>
    </citation>
    <scope>NUCLEOTIDE SEQUENCE [LARGE SCALE GENOMIC DNA]</scope>
    <source>
        <strain evidence="2">SKK-01</strain>
    </source>
</reference>
<feature type="transmembrane region" description="Helical" evidence="1">
    <location>
        <begin position="211"/>
        <end position="229"/>
    </location>
</feature>
<protein>
    <submittedName>
        <fullName evidence="2">Membrane protein</fullName>
    </submittedName>
</protein>
<accession>A0A0F0CS14</accession>
<gene>
    <name evidence="2" type="ORF">OMAG_001894</name>
</gene>
<comment type="caution">
    <text evidence="2">The sequence shown here is derived from an EMBL/GenBank/DDBJ whole genome shotgun (WGS) entry which is preliminary data.</text>
</comment>
<proteinExistence type="predicted"/>
<evidence type="ECO:0000313" key="3">
    <source>
        <dbReference type="Proteomes" id="UP000033428"/>
    </source>
</evidence>
<name>A0A0F0CS14_9BACT</name>
<keyword evidence="1" id="KW-0812">Transmembrane</keyword>
<keyword evidence="3" id="KW-1185">Reference proteome</keyword>
<keyword evidence="1" id="KW-1133">Transmembrane helix</keyword>
<dbReference type="AlphaFoldDB" id="A0A0F0CS14"/>
<evidence type="ECO:0000256" key="1">
    <source>
        <dbReference type="SAM" id="Phobius"/>
    </source>
</evidence>
<dbReference type="EMBL" id="JYNY01000381">
    <property type="protein sequence ID" value="KJJ84210.1"/>
    <property type="molecule type" value="Genomic_DNA"/>
</dbReference>
<sequence length="235" mass="27160">MIKCYFLKKEGKMNIKLITIIISFFTALLAIPQTHAAIVPTQMTGTTIAPSGPDIKIMNPTEEVFEAIAKSNRNFGQSWSTENEGYTLEKIWIMGNYFTTYQFAIEMYQMQTPNDIYNEISNNLFSEPQYAVLEKSTTSQWVIFDVENIILNPNSYYIFKIIDGGNEILRWYEGDPYYGGSSSYKKQYLPTQDFAFAIQGSSQQTPYTPEISWWGIVLVLFSIFTFFKFDFKKCD</sequence>
<organism evidence="2 3">
    <name type="scientific">Candidatus Omnitrophus magneticus</name>
    <dbReference type="NCBI Taxonomy" id="1609969"/>
    <lineage>
        <taxon>Bacteria</taxon>
        <taxon>Pseudomonadati</taxon>
        <taxon>Candidatus Omnitrophota</taxon>
        <taxon>Candidatus Omnitrophus</taxon>
    </lineage>
</organism>
<evidence type="ECO:0000313" key="2">
    <source>
        <dbReference type="EMBL" id="KJJ84210.1"/>
    </source>
</evidence>
<keyword evidence="1" id="KW-0472">Membrane</keyword>
<dbReference type="Proteomes" id="UP000033428">
    <property type="component" value="Unassembled WGS sequence"/>
</dbReference>